<dbReference type="SUPFAM" id="SSF53756">
    <property type="entry name" value="UDP-Glycosyltransferase/glycogen phosphorylase"/>
    <property type="match status" value="1"/>
</dbReference>
<evidence type="ECO:0000256" key="6">
    <source>
        <dbReference type="ARBA" id="ARBA00049183"/>
    </source>
</evidence>
<dbReference type="Proteomes" id="UP000318741">
    <property type="component" value="Chromosome"/>
</dbReference>
<comment type="catalytic activity">
    <reaction evidence="6 9">
        <text>lipid IVA (E. coli) + CMP-3-deoxy-beta-D-manno-octulosonate = alpha-Kdo-(2-&gt;6)-lipid IVA (E. coli) + CMP + H(+)</text>
        <dbReference type="Rhea" id="RHEA:28066"/>
        <dbReference type="ChEBI" id="CHEBI:15378"/>
        <dbReference type="ChEBI" id="CHEBI:58603"/>
        <dbReference type="ChEBI" id="CHEBI:60364"/>
        <dbReference type="ChEBI" id="CHEBI:60377"/>
        <dbReference type="ChEBI" id="CHEBI:85987"/>
        <dbReference type="EC" id="2.4.99.12"/>
    </reaction>
</comment>
<evidence type="ECO:0000256" key="9">
    <source>
        <dbReference type="RuleBase" id="RU365103"/>
    </source>
</evidence>
<keyword evidence="9" id="KW-1003">Cell membrane</keyword>
<comment type="pathway">
    <text evidence="1 9">Bacterial outer membrane biogenesis; LPS core biosynthesis.</text>
</comment>
<comment type="subcellular location">
    <subcellularLocation>
        <location evidence="9">Cell membrane</location>
    </subcellularLocation>
</comment>
<evidence type="ECO:0000313" key="13">
    <source>
        <dbReference type="Proteomes" id="UP000318741"/>
    </source>
</evidence>
<dbReference type="Gene3D" id="3.40.50.2000">
    <property type="entry name" value="Glycogen Phosphorylase B"/>
    <property type="match status" value="1"/>
</dbReference>
<dbReference type="PANTHER" id="PTHR42755:SF1">
    <property type="entry name" value="3-DEOXY-D-MANNO-OCTULOSONIC ACID TRANSFERASE, MITOCHONDRIAL-RELATED"/>
    <property type="match status" value="1"/>
</dbReference>
<proteinExistence type="inferred from homology"/>
<feature type="domain" description="3-deoxy-D-manno-octulosonic-acid transferase N-terminal" evidence="11">
    <location>
        <begin position="34"/>
        <end position="210"/>
    </location>
</feature>
<gene>
    <name evidence="12" type="primary">waaA</name>
    <name evidence="12" type="ORF">CA12_42150</name>
</gene>
<dbReference type="UniPathway" id="UPA00958"/>
<keyword evidence="4 9" id="KW-0808">Transferase</keyword>
<keyword evidence="9" id="KW-0448">Lipopolysaccharide biosynthesis</keyword>
<accession>A0A517PFC6</accession>
<feature type="region of interest" description="Disordered" evidence="10">
    <location>
        <begin position="297"/>
        <end position="323"/>
    </location>
</feature>
<evidence type="ECO:0000256" key="10">
    <source>
        <dbReference type="SAM" id="MobiDB-lite"/>
    </source>
</evidence>
<dbReference type="InterPro" id="IPR007507">
    <property type="entry name" value="Glycos_transf_N"/>
</dbReference>
<evidence type="ECO:0000259" key="11">
    <source>
        <dbReference type="Pfam" id="PF04413"/>
    </source>
</evidence>
<name>A0A517PFC6_9PLAN</name>
<keyword evidence="9" id="KW-0472">Membrane</keyword>
<dbReference type="Pfam" id="PF04413">
    <property type="entry name" value="Glycos_transf_N"/>
    <property type="match status" value="1"/>
</dbReference>
<dbReference type="OrthoDB" id="9789797at2"/>
<protein>
    <recommendedName>
        <fullName evidence="3 9">3-deoxy-D-manno-octulosonic acid transferase</fullName>
        <shortName evidence="9">Kdo transferase</shortName>
        <ecNumber evidence="2 9">2.4.99.12</ecNumber>
    </recommendedName>
    <alternativeName>
        <fullName evidence="5 9">Lipid IV(A) 3-deoxy-D-manno-octulosonic acid transferase</fullName>
    </alternativeName>
</protein>
<evidence type="ECO:0000256" key="2">
    <source>
        <dbReference type="ARBA" id="ARBA00012621"/>
    </source>
</evidence>
<dbReference type="GO" id="GO:0009244">
    <property type="term" value="P:lipopolysaccharide core region biosynthetic process"/>
    <property type="evidence" value="ECO:0007669"/>
    <property type="project" value="UniProtKB-UniRule"/>
</dbReference>
<dbReference type="GO" id="GO:0043842">
    <property type="term" value="F:Kdo transferase activity"/>
    <property type="evidence" value="ECO:0007669"/>
    <property type="project" value="UniProtKB-EC"/>
</dbReference>
<organism evidence="12 13">
    <name type="scientific">Alienimonas californiensis</name>
    <dbReference type="NCBI Taxonomy" id="2527989"/>
    <lineage>
        <taxon>Bacteria</taxon>
        <taxon>Pseudomonadati</taxon>
        <taxon>Planctomycetota</taxon>
        <taxon>Planctomycetia</taxon>
        <taxon>Planctomycetales</taxon>
        <taxon>Planctomycetaceae</taxon>
        <taxon>Alienimonas</taxon>
    </lineage>
</organism>
<keyword evidence="13" id="KW-1185">Reference proteome</keyword>
<dbReference type="EMBL" id="CP036265">
    <property type="protein sequence ID" value="QDT18076.1"/>
    <property type="molecule type" value="Genomic_DNA"/>
</dbReference>
<evidence type="ECO:0000256" key="3">
    <source>
        <dbReference type="ARBA" id="ARBA00019077"/>
    </source>
</evidence>
<dbReference type="GO" id="GO:0009245">
    <property type="term" value="P:lipid A biosynthetic process"/>
    <property type="evidence" value="ECO:0007669"/>
    <property type="project" value="TreeGrafter"/>
</dbReference>
<dbReference type="InterPro" id="IPR038107">
    <property type="entry name" value="Glycos_transf_N_sf"/>
</dbReference>
<dbReference type="EC" id="2.4.99.12" evidence="2 9"/>
<feature type="active site" description="Proton acceptor" evidence="7">
    <location>
        <position position="61"/>
    </location>
</feature>
<feature type="compositionally biased region" description="Basic and acidic residues" evidence="10">
    <location>
        <begin position="297"/>
        <end position="309"/>
    </location>
</feature>
<comment type="similarity">
    <text evidence="9">Belongs to the glycosyltransferase group 1 family.</text>
</comment>
<evidence type="ECO:0000313" key="12">
    <source>
        <dbReference type="EMBL" id="QDT18076.1"/>
    </source>
</evidence>
<dbReference type="RefSeq" id="WP_145361051.1">
    <property type="nucleotide sequence ID" value="NZ_CP036265.1"/>
</dbReference>
<dbReference type="InterPro" id="IPR039901">
    <property type="entry name" value="Kdotransferase"/>
</dbReference>
<dbReference type="PANTHER" id="PTHR42755">
    <property type="entry name" value="3-DEOXY-MANNO-OCTULOSONATE CYTIDYLYLTRANSFERASE"/>
    <property type="match status" value="1"/>
</dbReference>
<evidence type="ECO:0000256" key="4">
    <source>
        <dbReference type="ARBA" id="ARBA00022679"/>
    </source>
</evidence>
<dbReference type="AlphaFoldDB" id="A0A517PFC6"/>
<evidence type="ECO:0000256" key="5">
    <source>
        <dbReference type="ARBA" id="ARBA00031445"/>
    </source>
</evidence>
<sequence length="459" mass="48750">MPHLFNAAYLLTLVLATPLLAWRRLVQGKDRSGWKQKLTGRVEPRTEQGPCVWWHAVSVGEVLQLPNLIAAVRERRPDAAHVVTVSTGTGLDVARRKLPDVDVHQAPLDFSWAIDAFLARTRPSVLALVELELWPNLVRRCEAAGVPVAVVNGRLSANSFRGYRRIRPLIRGTFARLGWVGTQTEEYADRFVALGTDPARVAVTGSVKFDGLHVDPANPATQALREAFGLHPAEQVLLAGSTGDPEEAIVLDAYQQIRLTVPDCRLLIAPRHAERFDAVAALVAGRDVAVRRLSRIRSEGGGGRREGKTSADSPISPPSSPLPPHPVLLLDTLGDLSAAWGLATVAFVGGSLNDRGGQNMLEPAAYGAAVTLGPNTRNFADVVAKLTAADAVVEVTDAESLAAAALRFLEDPAERSAIGARAQRVIRENAGATAGTADALVALLPVGGVAADTPLARAA</sequence>
<comment type="function">
    <text evidence="9">Involved in lipopolysaccharide (LPS) biosynthesis. Catalyzes the transfer of 3-deoxy-D-manno-octulosonate (Kdo) residue(s) from CMP-Kdo to lipid IV(A), the tetraacyldisaccharide-1,4'-bisphosphate precursor of lipid A.</text>
</comment>
<dbReference type="Gene3D" id="3.40.50.11720">
    <property type="entry name" value="3-Deoxy-D-manno-octulosonic-acid transferase, N-terminal domain"/>
    <property type="match status" value="1"/>
</dbReference>
<evidence type="ECO:0000256" key="1">
    <source>
        <dbReference type="ARBA" id="ARBA00004713"/>
    </source>
</evidence>
<keyword evidence="12" id="KW-0328">Glycosyltransferase</keyword>
<dbReference type="KEGG" id="acaf:CA12_42150"/>
<evidence type="ECO:0000256" key="7">
    <source>
        <dbReference type="PIRSR" id="PIRSR639901-1"/>
    </source>
</evidence>
<feature type="site" description="Transition state stabilizer" evidence="8">
    <location>
        <position position="130"/>
    </location>
</feature>
<feature type="site" description="Transition state stabilizer" evidence="8">
    <location>
        <position position="208"/>
    </location>
</feature>
<evidence type="ECO:0000256" key="8">
    <source>
        <dbReference type="PIRSR" id="PIRSR639901-2"/>
    </source>
</evidence>
<dbReference type="GO" id="GO:0005886">
    <property type="term" value="C:plasma membrane"/>
    <property type="evidence" value="ECO:0007669"/>
    <property type="project" value="UniProtKB-SubCell"/>
</dbReference>
<reference evidence="12 13" key="1">
    <citation type="submission" date="2019-02" db="EMBL/GenBank/DDBJ databases">
        <title>Deep-cultivation of Planctomycetes and their phenomic and genomic characterization uncovers novel biology.</title>
        <authorList>
            <person name="Wiegand S."/>
            <person name="Jogler M."/>
            <person name="Boedeker C."/>
            <person name="Pinto D."/>
            <person name="Vollmers J."/>
            <person name="Rivas-Marin E."/>
            <person name="Kohn T."/>
            <person name="Peeters S.H."/>
            <person name="Heuer A."/>
            <person name="Rast P."/>
            <person name="Oberbeckmann S."/>
            <person name="Bunk B."/>
            <person name="Jeske O."/>
            <person name="Meyerdierks A."/>
            <person name="Storesund J.E."/>
            <person name="Kallscheuer N."/>
            <person name="Luecker S."/>
            <person name="Lage O.M."/>
            <person name="Pohl T."/>
            <person name="Merkel B.J."/>
            <person name="Hornburger P."/>
            <person name="Mueller R.-W."/>
            <person name="Bruemmer F."/>
            <person name="Labrenz M."/>
            <person name="Spormann A.M."/>
            <person name="Op den Camp H."/>
            <person name="Overmann J."/>
            <person name="Amann R."/>
            <person name="Jetten M.S.M."/>
            <person name="Mascher T."/>
            <person name="Medema M.H."/>
            <person name="Devos D.P."/>
            <person name="Kaster A.-K."/>
            <person name="Ovreas L."/>
            <person name="Rohde M."/>
            <person name="Galperin M.Y."/>
            <person name="Jogler C."/>
        </authorList>
    </citation>
    <scope>NUCLEOTIDE SEQUENCE [LARGE SCALE GENOMIC DNA]</scope>
    <source>
        <strain evidence="12 13">CA12</strain>
    </source>
</reference>